<protein>
    <submittedName>
        <fullName evidence="2">Uncharacterized protein</fullName>
    </submittedName>
</protein>
<sequence>MDSQFSVKCWEINFPGTKRMYGFARHVILKENPVLCMAKSTEKANMQNGITNLKRAESAISFHNDAIGQCEELRESTAD</sequence>
<proteinExistence type="predicted"/>
<accession>A0A915PBC8</accession>
<dbReference type="Proteomes" id="UP000887581">
    <property type="component" value="Unplaced"/>
</dbReference>
<dbReference type="WBParaSite" id="sdigi.contig1.g50.t1">
    <property type="protein sequence ID" value="sdigi.contig1.g50.t1"/>
    <property type="gene ID" value="sdigi.contig1.g50"/>
</dbReference>
<reference evidence="2" key="1">
    <citation type="submission" date="2022-11" db="UniProtKB">
        <authorList>
            <consortium name="WormBaseParasite"/>
        </authorList>
    </citation>
    <scope>IDENTIFICATION</scope>
</reference>
<dbReference type="AlphaFoldDB" id="A0A915PBC8"/>
<organism evidence="1 2">
    <name type="scientific">Setaria digitata</name>
    <dbReference type="NCBI Taxonomy" id="48799"/>
    <lineage>
        <taxon>Eukaryota</taxon>
        <taxon>Metazoa</taxon>
        <taxon>Ecdysozoa</taxon>
        <taxon>Nematoda</taxon>
        <taxon>Chromadorea</taxon>
        <taxon>Rhabditida</taxon>
        <taxon>Spirurina</taxon>
        <taxon>Spiruromorpha</taxon>
        <taxon>Filarioidea</taxon>
        <taxon>Setariidae</taxon>
        <taxon>Setaria</taxon>
    </lineage>
</organism>
<keyword evidence="1" id="KW-1185">Reference proteome</keyword>
<name>A0A915PBC8_9BILA</name>
<evidence type="ECO:0000313" key="2">
    <source>
        <dbReference type="WBParaSite" id="sdigi.contig1.g50.t1"/>
    </source>
</evidence>
<evidence type="ECO:0000313" key="1">
    <source>
        <dbReference type="Proteomes" id="UP000887581"/>
    </source>
</evidence>